<comment type="subunit">
    <text evidence="10">Component of the SRB8-11 complex, which itself associates with the Mediator complex.</text>
</comment>
<organism evidence="13 14">
    <name type="scientific">Kwoniella heveanensis BCC8398</name>
    <dbReference type="NCBI Taxonomy" id="1296120"/>
    <lineage>
        <taxon>Eukaryota</taxon>
        <taxon>Fungi</taxon>
        <taxon>Dikarya</taxon>
        <taxon>Basidiomycota</taxon>
        <taxon>Agaricomycotina</taxon>
        <taxon>Tremellomycetes</taxon>
        <taxon>Tremellales</taxon>
        <taxon>Cryptococcaceae</taxon>
        <taxon>Kwoniella</taxon>
    </lineage>
</organism>
<dbReference type="STRING" id="1296120.A0A1B9GTS3"/>
<dbReference type="InterPro" id="IPR009401">
    <property type="entry name" value="Med13_C"/>
</dbReference>
<evidence type="ECO:0000256" key="5">
    <source>
        <dbReference type="ARBA" id="ARBA00023015"/>
    </source>
</evidence>
<keyword evidence="4 10" id="KW-0678">Repressor</keyword>
<keyword evidence="8 10" id="KW-0539">Nucleus</keyword>
<feature type="compositionally biased region" description="Basic and acidic residues" evidence="11">
    <location>
        <begin position="458"/>
        <end position="467"/>
    </location>
</feature>
<keyword evidence="5 10" id="KW-0805">Transcription regulation</keyword>
<dbReference type="Proteomes" id="UP000092666">
    <property type="component" value="Unassembled WGS sequence"/>
</dbReference>
<dbReference type="EMBL" id="KI669501">
    <property type="protein sequence ID" value="OCF34255.1"/>
    <property type="molecule type" value="Genomic_DNA"/>
</dbReference>
<evidence type="ECO:0000256" key="1">
    <source>
        <dbReference type="ARBA" id="ARBA00004123"/>
    </source>
</evidence>
<keyword evidence="6 10" id="KW-0010">Activator</keyword>
<dbReference type="GO" id="GO:0003713">
    <property type="term" value="F:transcription coactivator activity"/>
    <property type="evidence" value="ECO:0007669"/>
    <property type="project" value="TreeGrafter"/>
</dbReference>
<reference evidence="13 14" key="1">
    <citation type="submission" date="2013-07" db="EMBL/GenBank/DDBJ databases">
        <title>The Genome Sequence of Cryptococcus heveanensis BCC8398.</title>
        <authorList>
            <consortium name="The Broad Institute Genome Sequencing Platform"/>
            <person name="Cuomo C."/>
            <person name="Litvintseva A."/>
            <person name="Chen Y."/>
            <person name="Heitman J."/>
            <person name="Sun S."/>
            <person name="Springer D."/>
            <person name="Dromer F."/>
            <person name="Young S.K."/>
            <person name="Zeng Q."/>
            <person name="Gargeya S."/>
            <person name="Fitzgerald M."/>
            <person name="Abouelleil A."/>
            <person name="Alvarado L."/>
            <person name="Berlin A.M."/>
            <person name="Chapman S.B."/>
            <person name="Dewar J."/>
            <person name="Goldberg J."/>
            <person name="Griggs A."/>
            <person name="Gujja S."/>
            <person name="Hansen M."/>
            <person name="Howarth C."/>
            <person name="Imamovic A."/>
            <person name="Larimer J."/>
            <person name="McCowan C."/>
            <person name="Murphy C."/>
            <person name="Pearson M."/>
            <person name="Priest M."/>
            <person name="Roberts A."/>
            <person name="Saif S."/>
            <person name="Shea T."/>
            <person name="Sykes S."/>
            <person name="Wortman J."/>
            <person name="Nusbaum C."/>
            <person name="Birren B."/>
        </authorList>
    </citation>
    <scope>NUCLEOTIDE SEQUENCE [LARGE SCALE GENOMIC DNA]</scope>
    <source>
        <strain evidence="13 14">BCC8398</strain>
    </source>
</reference>
<evidence type="ECO:0000256" key="3">
    <source>
        <dbReference type="ARBA" id="ARBA00019618"/>
    </source>
</evidence>
<evidence type="ECO:0000259" key="12">
    <source>
        <dbReference type="Pfam" id="PF06333"/>
    </source>
</evidence>
<protein>
    <recommendedName>
        <fullName evidence="3 10">Mediator of RNA polymerase II transcription subunit 13</fullName>
    </recommendedName>
    <alternativeName>
        <fullName evidence="9 10">Mediator complex subunit 13</fullName>
    </alternativeName>
</protein>
<feature type="domain" description="Mediator complex subunit Med13 C-terminal" evidence="12">
    <location>
        <begin position="1083"/>
        <end position="1214"/>
    </location>
</feature>
<feature type="region of interest" description="Disordered" evidence="11">
    <location>
        <begin position="590"/>
        <end position="662"/>
    </location>
</feature>
<proteinExistence type="inferred from homology"/>
<evidence type="ECO:0000256" key="7">
    <source>
        <dbReference type="ARBA" id="ARBA00023163"/>
    </source>
</evidence>
<accession>A0A1B9GTS3</accession>
<evidence type="ECO:0000313" key="14">
    <source>
        <dbReference type="Proteomes" id="UP000092666"/>
    </source>
</evidence>
<dbReference type="PANTHER" id="PTHR48249">
    <property type="entry name" value="MEDIATOR OF RNA POLYMERASE II TRANSCRIPTION SUBUNIT 13"/>
    <property type="match status" value="1"/>
</dbReference>
<name>A0A1B9GTS3_9TREE</name>
<dbReference type="InterPro" id="IPR051139">
    <property type="entry name" value="Mediator_complx_sub13"/>
</dbReference>
<feature type="region of interest" description="Disordered" evidence="11">
    <location>
        <begin position="505"/>
        <end position="529"/>
    </location>
</feature>
<dbReference type="PANTHER" id="PTHR48249:SF3">
    <property type="entry name" value="MEDIATOR OF RNA POLYMERASE II TRANSCRIPTION SUBUNIT 13"/>
    <property type="match status" value="1"/>
</dbReference>
<feature type="compositionally biased region" description="Basic and acidic residues" evidence="11">
    <location>
        <begin position="513"/>
        <end position="529"/>
    </location>
</feature>
<dbReference type="OrthoDB" id="103819at2759"/>
<feature type="region of interest" description="Disordered" evidence="11">
    <location>
        <begin position="700"/>
        <end position="773"/>
    </location>
</feature>
<evidence type="ECO:0000256" key="11">
    <source>
        <dbReference type="SAM" id="MobiDB-lite"/>
    </source>
</evidence>
<evidence type="ECO:0000313" key="13">
    <source>
        <dbReference type="EMBL" id="OCF34255.1"/>
    </source>
</evidence>
<feature type="compositionally biased region" description="Acidic residues" evidence="11">
    <location>
        <begin position="727"/>
        <end position="742"/>
    </location>
</feature>
<comment type="function">
    <text evidence="10">Component of the SRB8-11 complex. The SRB8-11 complex is a regulatory module of the Mediator complex which is itself involved in regulation of basal and activated RNA polymerase II-dependent transcription. The SRB8-11 complex may be involved in the transcriptional repression of a subset of genes regulated by Mediator. It may inhibit the association of the Mediator complex with RNA polymerase II to form the holoenzyme complex.</text>
</comment>
<evidence type="ECO:0000256" key="10">
    <source>
        <dbReference type="RuleBase" id="RU364134"/>
    </source>
</evidence>
<reference evidence="14" key="2">
    <citation type="submission" date="2013-12" db="EMBL/GenBank/DDBJ databases">
        <title>Evolution of pathogenesis and genome organization in the Tremellales.</title>
        <authorList>
            <person name="Cuomo C."/>
            <person name="Litvintseva A."/>
            <person name="Heitman J."/>
            <person name="Chen Y."/>
            <person name="Sun S."/>
            <person name="Springer D."/>
            <person name="Dromer F."/>
            <person name="Young S."/>
            <person name="Zeng Q."/>
            <person name="Chapman S."/>
            <person name="Gujja S."/>
            <person name="Saif S."/>
            <person name="Birren B."/>
        </authorList>
    </citation>
    <scope>NUCLEOTIDE SEQUENCE [LARGE SCALE GENOMIC DNA]</scope>
    <source>
        <strain evidence="14">BCC8398</strain>
    </source>
</reference>
<comment type="subcellular location">
    <subcellularLocation>
        <location evidence="1 10">Nucleus</location>
    </subcellularLocation>
</comment>
<evidence type="ECO:0000256" key="4">
    <source>
        <dbReference type="ARBA" id="ARBA00022491"/>
    </source>
</evidence>
<evidence type="ECO:0000256" key="6">
    <source>
        <dbReference type="ARBA" id="ARBA00023159"/>
    </source>
</evidence>
<sequence length="1380" mass="151251">MSCEPHRDLLGYSPARPQTTIPGHWILDLPITTVTSDSSSDTHEQAAIHVRRFRATFLSVADDAGPGPSSSTKREGGHVDGSNTNLLEAAWRAIAEGQPSSSAAGTSDENLTMLSHPCGIITSELLGDARERVLWVFSTTAEDMVVPHGLQEMEPRLPPMNIHNLLVCSNHGQNPSCFYSSPEAHRQQPRSCEITLSSSEQARRNLDLLGAAVVERMAWKAGWRLCLHPSLESITPSLTTTLRPISPTRLLLSVTPSSRPTSSTSTSLEPLLLNPLRLPALRISNLSPSLTQESRLSAAFDLHYGYSWKSGRQEALTRARMLGETYTEWSVYWVPLITDQRTLSPKQLGKLSPRQLSDRWRQGSGVLTVWPTHLAEPFYLNTTAPPSNPVVLGDYNVKTKSSDLLDIASDVFDFLSNYREPEVVEEVEDDPDPVEEDVTMDGESNIEPNSITDGLDTGNDRSPHSDIDDLFSAHSDSPGNDGTPLATVKPSSPLRIDEKMVEAVDYEPPRAPVRREQGSEAEEKPEQREEIMVTEDDFAFFDSPTDQVDGLSFVGLLNDGNAPPNGHAMTADEGMDIDLNAIFGGTIDGFSKGCEGSPEHPAQSAQSMNMEAPAAPDAAGTSVERVPQPAQIDDRPVEASTSTEGVIASQPVQLPPSPALSLHKRSYSTTDLVPPSFSPLPLLPLQSSQYYNYAFPSPAPTPSSLREDLVQRLKPPQSRTATYADVWEMESEPSAMDEEEEFTGPPTPESAYSDESETEDRPAEKKGSEEDINDFGGVQCLSTEWLEYIYLPEKVQTLAKQWDLSWVTSSLLPVAMQEADAGIASDSASAIALKGIDCVRFVRDLLSNKVSRSICASGANEKDFAAMNAQSLVEQGVVLSDLSQSPSSSLAQPQIHAGYFDSVIKLSISALHYWVEIGLQPQGGPKDVEGVVVCDKDEVSKAAGGQLLLEVKRAWESLRLGKYRVSELAGNNRGVVSVSSSGISETVADLLNQVSHNTVIYVLLPPESSSIISVIRGLYSLALSPSPSTIMRLIPRHALSQDRYRELAMDIYDGLPLPVRAISHAALDPNLDHNPDQSRVVPAHAFTLARTELPKPEFSMSWPLKSYDVLNTQRSTHGCYTIVEEYDVMIACVMDDLGEAFELNIWQDIGKMEVKSRVKQVFEWFKDRTEEWIIQWKGSVTRVGAVALDEIRIWNNILDKTSLPLTFLVVDPPSHGPDPSVNQIPRPRGLTNIPPATMNDPNASLIDLSLTGQITAFSSRLPLTMQAVKPDYERNGASNPYQTDIVYPQSCFLLTISDEMGHKSISTVYNVMNHSKGLRSELEARGKDHNKKLGEELYRLNCLIRRRHGLEGMDGILSLAERGLRGLSSMGQGKEGGVVD</sequence>
<evidence type="ECO:0000256" key="8">
    <source>
        <dbReference type="ARBA" id="ARBA00023242"/>
    </source>
</evidence>
<dbReference type="GO" id="GO:0045944">
    <property type="term" value="P:positive regulation of transcription by RNA polymerase II"/>
    <property type="evidence" value="ECO:0007669"/>
    <property type="project" value="TreeGrafter"/>
</dbReference>
<evidence type="ECO:0000256" key="2">
    <source>
        <dbReference type="ARBA" id="ARBA00009354"/>
    </source>
</evidence>
<comment type="similarity">
    <text evidence="2 10">Belongs to the Mediator complex subunit 13 family.</text>
</comment>
<feature type="region of interest" description="Disordered" evidence="11">
    <location>
        <begin position="61"/>
        <end position="82"/>
    </location>
</feature>
<feature type="compositionally biased region" description="Basic and acidic residues" evidence="11">
    <location>
        <begin position="759"/>
        <end position="769"/>
    </location>
</feature>
<feature type="compositionally biased region" description="Acidic residues" evidence="11">
    <location>
        <begin position="423"/>
        <end position="440"/>
    </location>
</feature>
<evidence type="ECO:0000256" key="9">
    <source>
        <dbReference type="ARBA" id="ARBA00032008"/>
    </source>
</evidence>
<dbReference type="Pfam" id="PF06333">
    <property type="entry name" value="Med13_C"/>
    <property type="match status" value="1"/>
</dbReference>
<keyword evidence="14" id="KW-1185">Reference proteome</keyword>
<dbReference type="GO" id="GO:0016592">
    <property type="term" value="C:mediator complex"/>
    <property type="evidence" value="ECO:0007669"/>
    <property type="project" value="InterPro"/>
</dbReference>
<gene>
    <name evidence="13" type="ORF">I316_04208</name>
</gene>
<feature type="region of interest" description="Disordered" evidence="11">
    <location>
        <begin position="422"/>
        <end position="492"/>
    </location>
</feature>
<keyword evidence="7 10" id="KW-0804">Transcription</keyword>